<keyword evidence="2" id="KW-1185">Reference proteome</keyword>
<accession>A0ACB6QM18</accession>
<organism evidence="1 2">
    <name type="scientific">Lindgomyces ingoldianus</name>
    <dbReference type="NCBI Taxonomy" id="673940"/>
    <lineage>
        <taxon>Eukaryota</taxon>
        <taxon>Fungi</taxon>
        <taxon>Dikarya</taxon>
        <taxon>Ascomycota</taxon>
        <taxon>Pezizomycotina</taxon>
        <taxon>Dothideomycetes</taxon>
        <taxon>Pleosporomycetidae</taxon>
        <taxon>Pleosporales</taxon>
        <taxon>Lindgomycetaceae</taxon>
        <taxon>Lindgomyces</taxon>
    </lineage>
</organism>
<gene>
    <name evidence="1" type="ORF">BDR25DRAFT_358276</name>
</gene>
<protein>
    <submittedName>
        <fullName evidence="1">Uncharacterized protein</fullName>
    </submittedName>
</protein>
<dbReference type="Proteomes" id="UP000799755">
    <property type="component" value="Unassembled WGS sequence"/>
</dbReference>
<reference evidence="1" key="1">
    <citation type="journal article" date="2020" name="Stud. Mycol.">
        <title>101 Dothideomycetes genomes: a test case for predicting lifestyles and emergence of pathogens.</title>
        <authorList>
            <person name="Haridas S."/>
            <person name="Albert R."/>
            <person name="Binder M."/>
            <person name="Bloem J."/>
            <person name="Labutti K."/>
            <person name="Salamov A."/>
            <person name="Andreopoulos B."/>
            <person name="Baker S."/>
            <person name="Barry K."/>
            <person name="Bills G."/>
            <person name="Bluhm B."/>
            <person name="Cannon C."/>
            <person name="Castanera R."/>
            <person name="Culley D."/>
            <person name="Daum C."/>
            <person name="Ezra D."/>
            <person name="Gonzalez J."/>
            <person name="Henrissat B."/>
            <person name="Kuo A."/>
            <person name="Liang C."/>
            <person name="Lipzen A."/>
            <person name="Lutzoni F."/>
            <person name="Magnuson J."/>
            <person name="Mondo S."/>
            <person name="Nolan M."/>
            <person name="Ohm R."/>
            <person name="Pangilinan J."/>
            <person name="Park H.-J."/>
            <person name="Ramirez L."/>
            <person name="Alfaro M."/>
            <person name="Sun H."/>
            <person name="Tritt A."/>
            <person name="Yoshinaga Y."/>
            <person name="Zwiers L.-H."/>
            <person name="Turgeon B."/>
            <person name="Goodwin S."/>
            <person name="Spatafora J."/>
            <person name="Crous P."/>
            <person name="Grigoriev I."/>
        </authorList>
    </citation>
    <scope>NUCLEOTIDE SEQUENCE</scope>
    <source>
        <strain evidence="1">ATCC 200398</strain>
    </source>
</reference>
<proteinExistence type="predicted"/>
<sequence>MPTAALIKVSDPRDGRVSFRREDRKQVVPVASLQILCVGITPLICGGCCCFFQLLFPFAKIVLVKPSSSVHNTLSLFLYLNIKLKLFKYHSAMVSADSALRLGPSSFNPKTIPATSSLFSNLPRELRDRIYEYLLHGSCFQFLEHILLVVLANDGSDGSVSGLPLWLLTNKQILSEGLSEFYRHARCIRTSMRRDVPLKWCNQCKPASGQYSFGDAHLLRVHQIQTIDLDNIEFTYYTKYPEGTPATLFLNRGYPVLPLDHWLRGQRHSLKNLKLTFLIAGSYPSIYNAEEWKVDLSPMRYLGTPANVEFTIKEPRLLKGDIGHVRACAAVLQLLQMELEFMAKSLVGAEKSGCVVKDWIALKGKSEGQYEDTWEHEWHLRVNRGVNRAERREVDNVGLLFWKLYSHPDQSYERVKGNQDGWMEWRCKRTTDRIRVEVPDSRRLTQTSQHPNTEASFNSLNPFVAGLNILHLDLPSNFILSICMTSVCTGGVGQRSLSRAVIATRVLRNAKMGILSKPSDGYYAAWSYTLGKFDASLMTELSEDFKGKGSEILAGGRGIGMRIPRYKVVCSVSCLSEHGRYGSS</sequence>
<evidence type="ECO:0000313" key="2">
    <source>
        <dbReference type="Proteomes" id="UP000799755"/>
    </source>
</evidence>
<comment type="caution">
    <text evidence="1">The sequence shown here is derived from an EMBL/GenBank/DDBJ whole genome shotgun (WGS) entry which is preliminary data.</text>
</comment>
<dbReference type="EMBL" id="MU003518">
    <property type="protein sequence ID" value="KAF2468024.1"/>
    <property type="molecule type" value="Genomic_DNA"/>
</dbReference>
<evidence type="ECO:0000313" key="1">
    <source>
        <dbReference type="EMBL" id="KAF2468024.1"/>
    </source>
</evidence>
<name>A0ACB6QM18_9PLEO</name>